<keyword evidence="3" id="KW-1185">Reference proteome</keyword>
<name>A0A8H6Y793_9AGAR</name>
<gene>
    <name evidence="2" type="ORF">MSAN_01505700</name>
</gene>
<evidence type="ECO:0000313" key="2">
    <source>
        <dbReference type="EMBL" id="KAF7353181.1"/>
    </source>
</evidence>
<proteinExistence type="predicted"/>
<dbReference type="EMBL" id="JACAZH010000012">
    <property type="protein sequence ID" value="KAF7353181.1"/>
    <property type="molecule type" value="Genomic_DNA"/>
</dbReference>
<protein>
    <submittedName>
        <fullName evidence="2">Uncharacterized protein</fullName>
    </submittedName>
</protein>
<sequence>MDPQADSDEEFIVVSTPDCTESASYPGAPFPGLKSSAELFVKSIGLLPSLLGARVTEFQGSGTSRTHIRKYSETIKRQIVDQRSITNYNCVINGGRGGSGGEGGDKGGDGGTGQGPTIYLGQSQAQEPSEFRTILRGDLKLVKEVRLSTTSGVVGRHRRGVSVRRAVYHAEIRGDPGTVTVAVYQGDGAEEEWRKDVAKYESIWDHRIMQLYGLVSGKGLHAMEAINHLSGVFRKSPTVTHSAGLCVLLALTSQPCLDLAQCGTGLASELLLWGAQVPRLENVSLETPDSDDIIISSLSEDQYHELCSHRSIARHQWFQVSTEHAIGPGIFRRNSQHGTFVRITEPLQILPEEELDWRSDGDAPDEQLPNSWIRYDSHRTNTLPLELRLPFWEHGITKAWLAQANCIFTELEEGAHIEDYVCVRMVEFMLQISDGHDIPKGYLFVVPPRISAPAPNPMLIYINGQHVQHIGLSTHLVLIASARRTPKTSDFLQFTSRLGCMGTHGITAFMKGCNDFMRAEGSIRIVGRLRGS</sequence>
<accession>A0A8H6Y793</accession>
<feature type="region of interest" description="Disordered" evidence="1">
    <location>
        <begin position="96"/>
        <end position="126"/>
    </location>
</feature>
<reference evidence="2" key="1">
    <citation type="submission" date="2020-05" db="EMBL/GenBank/DDBJ databases">
        <title>Mycena genomes resolve the evolution of fungal bioluminescence.</title>
        <authorList>
            <person name="Tsai I.J."/>
        </authorList>
    </citation>
    <scope>NUCLEOTIDE SEQUENCE</scope>
    <source>
        <strain evidence="2">160909Yilan</strain>
    </source>
</reference>
<comment type="caution">
    <text evidence="2">The sequence shown here is derived from an EMBL/GenBank/DDBJ whole genome shotgun (WGS) entry which is preliminary data.</text>
</comment>
<organism evidence="2 3">
    <name type="scientific">Mycena sanguinolenta</name>
    <dbReference type="NCBI Taxonomy" id="230812"/>
    <lineage>
        <taxon>Eukaryota</taxon>
        <taxon>Fungi</taxon>
        <taxon>Dikarya</taxon>
        <taxon>Basidiomycota</taxon>
        <taxon>Agaricomycotina</taxon>
        <taxon>Agaricomycetes</taxon>
        <taxon>Agaricomycetidae</taxon>
        <taxon>Agaricales</taxon>
        <taxon>Marasmiineae</taxon>
        <taxon>Mycenaceae</taxon>
        <taxon>Mycena</taxon>
    </lineage>
</organism>
<evidence type="ECO:0000313" key="3">
    <source>
        <dbReference type="Proteomes" id="UP000623467"/>
    </source>
</evidence>
<dbReference type="AlphaFoldDB" id="A0A8H6Y793"/>
<dbReference type="OrthoDB" id="3009356at2759"/>
<evidence type="ECO:0000256" key="1">
    <source>
        <dbReference type="SAM" id="MobiDB-lite"/>
    </source>
</evidence>
<dbReference type="Proteomes" id="UP000623467">
    <property type="component" value="Unassembled WGS sequence"/>
</dbReference>